<proteinExistence type="predicted"/>
<protein>
    <submittedName>
        <fullName evidence="2">Uncharacterized protein</fullName>
    </submittedName>
</protein>
<feature type="region of interest" description="Disordered" evidence="1">
    <location>
        <begin position="42"/>
        <end position="72"/>
    </location>
</feature>
<name>A0AAD6EEA2_9EURO</name>
<dbReference type="EMBL" id="JAQJAE010000001">
    <property type="protein sequence ID" value="KAJ5615488.1"/>
    <property type="molecule type" value="Genomic_DNA"/>
</dbReference>
<reference evidence="2" key="2">
    <citation type="submission" date="2023-01" db="EMBL/GenBank/DDBJ databases">
        <authorList>
            <person name="Petersen C."/>
        </authorList>
    </citation>
    <scope>NUCLEOTIDE SEQUENCE</scope>
    <source>
        <strain evidence="2">IBT 12815</strain>
    </source>
</reference>
<comment type="caution">
    <text evidence="2">The sequence shown here is derived from an EMBL/GenBank/DDBJ whole genome shotgun (WGS) entry which is preliminary data.</text>
</comment>
<accession>A0AAD6EEA2</accession>
<dbReference type="Proteomes" id="UP001213799">
    <property type="component" value="Unassembled WGS sequence"/>
</dbReference>
<keyword evidence="3" id="KW-1185">Reference proteome</keyword>
<evidence type="ECO:0000313" key="3">
    <source>
        <dbReference type="Proteomes" id="UP001213799"/>
    </source>
</evidence>
<dbReference type="GeneID" id="81581902"/>
<gene>
    <name evidence="2" type="ORF">N7537_000602</name>
</gene>
<evidence type="ECO:0000313" key="2">
    <source>
        <dbReference type="EMBL" id="KAJ5615488.1"/>
    </source>
</evidence>
<organism evidence="2 3">
    <name type="scientific">Penicillium hordei</name>
    <dbReference type="NCBI Taxonomy" id="40994"/>
    <lineage>
        <taxon>Eukaryota</taxon>
        <taxon>Fungi</taxon>
        <taxon>Dikarya</taxon>
        <taxon>Ascomycota</taxon>
        <taxon>Pezizomycotina</taxon>
        <taxon>Eurotiomycetes</taxon>
        <taxon>Eurotiomycetidae</taxon>
        <taxon>Eurotiales</taxon>
        <taxon>Aspergillaceae</taxon>
        <taxon>Penicillium</taxon>
    </lineage>
</organism>
<dbReference type="AlphaFoldDB" id="A0AAD6EEA2"/>
<reference evidence="2" key="1">
    <citation type="journal article" date="2023" name="IMA Fungus">
        <title>Comparative genomic study of the Penicillium genus elucidates a diverse pangenome and 15 lateral gene transfer events.</title>
        <authorList>
            <person name="Petersen C."/>
            <person name="Sorensen T."/>
            <person name="Nielsen M.R."/>
            <person name="Sondergaard T.E."/>
            <person name="Sorensen J.L."/>
            <person name="Fitzpatrick D.A."/>
            <person name="Frisvad J.C."/>
            <person name="Nielsen K.L."/>
        </authorList>
    </citation>
    <scope>NUCLEOTIDE SEQUENCE</scope>
    <source>
        <strain evidence="2">IBT 12815</strain>
    </source>
</reference>
<dbReference type="RefSeq" id="XP_056756655.1">
    <property type="nucleotide sequence ID" value="XM_056891660.1"/>
</dbReference>
<evidence type="ECO:0000256" key="1">
    <source>
        <dbReference type="SAM" id="MobiDB-lite"/>
    </source>
</evidence>
<sequence>MAQDQSILIVISRNSVHPQGGFVSFSLANSGAGVEAIDPSCLSPEPAQETRPQGGVPQINGIEGSTDEYPPI</sequence>